<feature type="transmembrane region" description="Helical" evidence="7">
    <location>
        <begin position="85"/>
        <end position="104"/>
    </location>
</feature>
<dbReference type="InterPro" id="IPR011066">
    <property type="entry name" value="MscS_channel_C_sf"/>
</dbReference>
<dbReference type="KEGG" id="dmp:FAK_03950"/>
<evidence type="ECO:0000256" key="7">
    <source>
        <dbReference type="SAM" id="Phobius"/>
    </source>
</evidence>
<dbReference type="GO" id="GO:0008381">
    <property type="term" value="F:mechanosensitive monoatomic ion channel activity"/>
    <property type="evidence" value="ECO:0007669"/>
    <property type="project" value="InterPro"/>
</dbReference>
<dbReference type="Proteomes" id="UP001366166">
    <property type="component" value="Chromosome"/>
</dbReference>
<sequence length="270" mass="29997">MGIEAQLKEFSDFSITYGPLVLKDLAVLLVGLVAARLAFWLCKAQLPRLGMTPRSATMAGVVVAALLIAVTLTYCLRLMGLDPRLVVRLMLAVVITLVVLAFLLKPLLPNLPFKEGNTVQIEGLFGKVEATNLFHTRLKTFKGRTVFIPNARILGGTVVNFHFTPNLRVDLDVTVSYQADLGKAEEIMLRIMTEHEHVLPKPPPRFWVLRFGDSGVEISGRCWVPNVKAFRTKVECYKSIKAEFDRAGIPFGRARRAVLLQSAEADDPRV</sequence>
<dbReference type="InterPro" id="IPR010920">
    <property type="entry name" value="LSM_dom_sf"/>
</dbReference>
<dbReference type="Gene3D" id="2.30.30.60">
    <property type="match status" value="1"/>
</dbReference>
<evidence type="ECO:0008006" key="12">
    <source>
        <dbReference type="Google" id="ProtNLM"/>
    </source>
</evidence>
<dbReference type="Pfam" id="PF21082">
    <property type="entry name" value="MS_channel_3rd"/>
    <property type="match status" value="1"/>
</dbReference>
<dbReference type="InterPro" id="IPR049278">
    <property type="entry name" value="MS_channel_C"/>
</dbReference>
<evidence type="ECO:0000256" key="5">
    <source>
        <dbReference type="ARBA" id="ARBA00022989"/>
    </source>
</evidence>
<keyword evidence="11" id="KW-1185">Reference proteome</keyword>
<dbReference type="InterPro" id="IPR006685">
    <property type="entry name" value="MscS_channel_2nd"/>
</dbReference>
<dbReference type="Gene3D" id="3.30.70.100">
    <property type="match status" value="1"/>
</dbReference>
<gene>
    <name evidence="10" type="ORF">FAK_03950</name>
</gene>
<evidence type="ECO:0000259" key="9">
    <source>
        <dbReference type="Pfam" id="PF21082"/>
    </source>
</evidence>
<comment type="subcellular location">
    <subcellularLocation>
        <location evidence="1">Cell membrane</location>
        <topology evidence="1">Multi-pass membrane protein</topology>
    </subcellularLocation>
</comment>
<keyword evidence="3" id="KW-1003">Cell membrane</keyword>
<evidence type="ECO:0000256" key="6">
    <source>
        <dbReference type="ARBA" id="ARBA00023136"/>
    </source>
</evidence>
<comment type="similarity">
    <text evidence="2">Belongs to the MscS (TC 1.A.23) family.</text>
</comment>
<accession>A0AAU9EJ75</accession>
<name>A0AAU9EJ75_9BACT</name>
<keyword evidence="6 7" id="KW-0472">Membrane</keyword>
<evidence type="ECO:0000259" key="8">
    <source>
        <dbReference type="Pfam" id="PF00924"/>
    </source>
</evidence>
<dbReference type="InterPro" id="IPR023408">
    <property type="entry name" value="MscS_beta-dom_sf"/>
</dbReference>
<feature type="domain" description="Mechanosensitive ion channel MscS C-terminal" evidence="9">
    <location>
        <begin position="169"/>
        <end position="251"/>
    </location>
</feature>
<dbReference type="PANTHER" id="PTHR30221:SF1">
    <property type="entry name" value="SMALL-CONDUCTANCE MECHANOSENSITIVE CHANNEL"/>
    <property type="match status" value="1"/>
</dbReference>
<evidence type="ECO:0000313" key="11">
    <source>
        <dbReference type="Proteomes" id="UP001366166"/>
    </source>
</evidence>
<feature type="domain" description="Mechanosensitive ion channel MscS" evidence="8">
    <location>
        <begin position="112"/>
        <end position="161"/>
    </location>
</feature>
<dbReference type="AlphaFoldDB" id="A0AAU9EJ75"/>
<evidence type="ECO:0000256" key="2">
    <source>
        <dbReference type="ARBA" id="ARBA00008017"/>
    </source>
</evidence>
<protein>
    <recommendedName>
        <fullName evidence="12">Small-conductance mechanosensitive channel</fullName>
    </recommendedName>
</protein>
<evidence type="ECO:0000256" key="1">
    <source>
        <dbReference type="ARBA" id="ARBA00004651"/>
    </source>
</evidence>
<evidence type="ECO:0000313" key="10">
    <source>
        <dbReference type="EMBL" id="BEQ13329.1"/>
    </source>
</evidence>
<dbReference type="RefSeq" id="WP_338604933.1">
    <property type="nucleotide sequence ID" value="NZ_AP028679.1"/>
</dbReference>
<feature type="transmembrane region" description="Helical" evidence="7">
    <location>
        <begin position="56"/>
        <end position="79"/>
    </location>
</feature>
<dbReference type="SUPFAM" id="SSF50182">
    <property type="entry name" value="Sm-like ribonucleoproteins"/>
    <property type="match status" value="1"/>
</dbReference>
<dbReference type="EMBL" id="AP028679">
    <property type="protein sequence ID" value="BEQ13329.1"/>
    <property type="molecule type" value="Genomic_DNA"/>
</dbReference>
<keyword evidence="5 7" id="KW-1133">Transmembrane helix</keyword>
<dbReference type="PANTHER" id="PTHR30221">
    <property type="entry name" value="SMALL-CONDUCTANCE MECHANOSENSITIVE CHANNEL"/>
    <property type="match status" value="1"/>
</dbReference>
<feature type="transmembrane region" description="Helical" evidence="7">
    <location>
        <begin position="25"/>
        <end position="44"/>
    </location>
</feature>
<evidence type="ECO:0000256" key="3">
    <source>
        <dbReference type="ARBA" id="ARBA00022475"/>
    </source>
</evidence>
<dbReference type="GO" id="GO:0005886">
    <property type="term" value="C:plasma membrane"/>
    <property type="evidence" value="ECO:0007669"/>
    <property type="project" value="UniProtKB-SubCell"/>
</dbReference>
<dbReference type="InterPro" id="IPR045275">
    <property type="entry name" value="MscS_archaea/bacteria_type"/>
</dbReference>
<reference evidence="11" key="1">
    <citation type="journal article" date="2023" name="Arch. Microbiol.">
        <title>Desulfoferula mesophilus gen. nov. sp. nov., a mesophilic sulfate-reducing bacterium isolated from a brackish lake sediment.</title>
        <authorList>
            <person name="Watanabe T."/>
            <person name="Yabe T."/>
            <person name="Tsuji J.M."/>
            <person name="Fukui M."/>
        </authorList>
    </citation>
    <scope>NUCLEOTIDE SEQUENCE [LARGE SCALE GENOMIC DNA]</scope>
    <source>
        <strain evidence="11">12FAK</strain>
    </source>
</reference>
<organism evidence="10 11">
    <name type="scientific">Desulfoferula mesophila</name>
    <dbReference type="NCBI Taxonomy" id="3058419"/>
    <lineage>
        <taxon>Bacteria</taxon>
        <taxon>Pseudomonadati</taxon>
        <taxon>Thermodesulfobacteriota</taxon>
        <taxon>Desulfarculia</taxon>
        <taxon>Desulfarculales</taxon>
        <taxon>Desulfarculaceae</taxon>
        <taxon>Desulfoferula</taxon>
    </lineage>
</organism>
<dbReference type="SUPFAM" id="SSF82689">
    <property type="entry name" value="Mechanosensitive channel protein MscS (YggB), C-terminal domain"/>
    <property type="match status" value="1"/>
</dbReference>
<keyword evidence="4 7" id="KW-0812">Transmembrane</keyword>
<proteinExistence type="inferred from homology"/>
<dbReference type="Pfam" id="PF00924">
    <property type="entry name" value="MS_channel_2nd"/>
    <property type="match status" value="1"/>
</dbReference>
<evidence type="ECO:0000256" key="4">
    <source>
        <dbReference type="ARBA" id="ARBA00022692"/>
    </source>
</evidence>